<reference evidence="4" key="1">
    <citation type="submission" date="2016-10" db="EMBL/GenBank/DDBJ databases">
        <authorList>
            <person name="Varghese N."/>
            <person name="Submissions S."/>
        </authorList>
    </citation>
    <scope>NUCLEOTIDE SEQUENCE [LARGE SCALE GENOMIC DNA]</scope>
    <source>
        <strain evidence="4">DSM 26348</strain>
    </source>
</reference>
<keyword evidence="3" id="KW-0969">Cilium</keyword>
<feature type="region of interest" description="Disordered" evidence="1">
    <location>
        <begin position="1"/>
        <end position="30"/>
    </location>
</feature>
<dbReference type="InterPro" id="IPR019301">
    <property type="entry name" value="Flagellar_prot_FlgJ_N"/>
</dbReference>
<dbReference type="AlphaFoldDB" id="A0A1I3HKY4"/>
<evidence type="ECO:0000256" key="1">
    <source>
        <dbReference type="SAM" id="MobiDB-lite"/>
    </source>
</evidence>
<evidence type="ECO:0000313" key="3">
    <source>
        <dbReference type="EMBL" id="SFI36395.1"/>
    </source>
</evidence>
<evidence type="ECO:0000313" key="4">
    <source>
        <dbReference type="Proteomes" id="UP000199518"/>
    </source>
</evidence>
<dbReference type="Pfam" id="PF10135">
    <property type="entry name" value="Rod-binding"/>
    <property type="match status" value="1"/>
</dbReference>
<proteinExistence type="predicted"/>
<gene>
    <name evidence="3" type="ORF">SAMN05421753_108107</name>
</gene>
<dbReference type="RefSeq" id="WP_092050384.1">
    <property type="nucleotide sequence ID" value="NZ_FOQD01000008.1"/>
</dbReference>
<accession>A0A1I3HKY4</accession>
<feature type="domain" description="Flagellar protein FlgJ N-terminal" evidence="2">
    <location>
        <begin position="48"/>
        <end position="93"/>
    </location>
</feature>
<dbReference type="Proteomes" id="UP000199518">
    <property type="component" value="Unassembled WGS sequence"/>
</dbReference>
<name>A0A1I3HKY4_9PLAN</name>
<evidence type="ECO:0000259" key="2">
    <source>
        <dbReference type="Pfam" id="PF10135"/>
    </source>
</evidence>
<dbReference type="STRING" id="1576369.SAMN05421753_108107"/>
<organism evidence="3 4">
    <name type="scientific">Planctomicrobium piriforme</name>
    <dbReference type="NCBI Taxonomy" id="1576369"/>
    <lineage>
        <taxon>Bacteria</taxon>
        <taxon>Pseudomonadati</taxon>
        <taxon>Planctomycetota</taxon>
        <taxon>Planctomycetia</taxon>
        <taxon>Planctomycetales</taxon>
        <taxon>Planctomycetaceae</taxon>
        <taxon>Planctomicrobium</taxon>
    </lineage>
</organism>
<keyword evidence="3" id="KW-0966">Cell projection</keyword>
<keyword evidence="3" id="KW-0282">Flagellum</keyword>
<sequence length="102" mass="10799">MTPIGSGTQSLSFSSSPLMGDDVSSLKNRDPKELAKQFEGVFTSMLLKQMRQSSAEGEGLFPGDASDTYGGMFDMYLGQHIAESGGIGMAESIQAAIEKRGV</sequence>
<dbReference type="EMBL" id="FOQD01000008">
    <property type="protein sequence ID" value="SFI36395.1"/>
    <property type="molecule type" value="Genomic_DNA"/>
</dbReference>
<feature type="compositionally biased region" description="Low complexity" evidence="1">
    <location>
        <begin position="1"/>
        <end position="16"/>
    </location>
</feature>
<protein>
    <submittedName>
        <fullName evidence="3">Flagellar protein FlgJ</fullName>
    </submittedName>
</protein>
<keyword evidence="4" id="KW-1185">Reference proteome</keyword>
<dbReference type="OrthoDB" id="289937at2"/>